<evidence type="ECO:0008006" key="4">
    <source>
        <dbReference type="Google" id="ProtNLM"/>
    </source>
</evidence>
<dbReference type="RefSeq" id="WP_235010707.1">
    <property type="nucleotide sequence ID" value="NZ_CP031311.1"/>
</dbReference>
<keyword evidence="1" id="KW-0472">Membrane</keyword>
<evidence type="ECO:0000313" key="3">
    <source>
        <dbReference type="Proteomes" id="UP000236740"/>
    </source>
</evidence>
<keyword evidence="3" id="KW-1185">Reference proteome</keyword>
<evidence type="ECO:0000313" key="2">
    <source>
        <dbReference type="EMBL" id="SEF64384.1"/>
    </source>
</evidence>
<proteinExistence type="predicted"/>
<feature type="transmembrane region" description="Helical" evidence="1">
    <location>
        <begin position="31"/>
        <end position="58"/>
    </location>
</feature>
<keyword evidence="1" id="KW-0812">Transmembrane</keyword>
<organism evidence="2 3">
    <name type="scientific">Halobellus limi</name>
    <dbReference type="NCBI Taxonomy" id="699433"/>
    <lineage>
        <taxon>Archaea</taxon>
        <taxon>Methanobacteriati</taxon>
        <taxon>Methanobacteriota</taxon>
        <taxon>Stenosarchaea group</taxon>
        <taxon>Halobacteria</taxon>
        <taxon>Halobacteriales</taxon>
        <taxon>Haloferacaceae</taxon>
        <taxon>Halobellus</taxon>
    </lineage>
</organism>
<dbReference type="GeneID" id="39857635"/>
<accession>A0A1H5TNM5</accession>
<evidence type="ECO:0000256" key="1">
    <source>
        <dbReference type="SAM" id="Phobius"/>
    </source>
</evidence>
<gene>
    <name evidence="2" type="ORF">SAMN04488133_0335</name>
</gene>
<dbReference type="Proteomes" id="UP000236740">
    <property type="component" value="Unassembled WGS sequence"/>
</dbReference>
<dbReference type="EMBL" id="FNVN01000001">
    <property type="protein sequence ID" value="SEF64384.1"/>
    <property type="molecule type" value="Genomic_DNA"/>
</dbReference>
<keyword evidence="1" id="KW-1133">Transmembrane helix</keyword>
<feature type="transmembrane region" description="Helical" evidence="1">
    <location>
        <begin position="125"/>
        <end position="143"/>
    </location>
</feature>
<dbReference type="AlphaFoldDB" id="A0A1H5TNM5"/>
<reference evidence="2 3" key="1">
    <citation type="submission" date="2016-10" db="EMBL/GenBank/DDBJ databases">
        <authorList>
            <person name="de Groot N.N."/>
        </authorList>
    </citation>
    <scope>NUCLEOTIDE SEQUENCE [LARGE SCALE GENOMIC DNA]</scope>
    <source>
        <strain evidence="2 3">CGMCC 1.10331</strain>
    </source>
</reference>
<protein>
    <recommendedName>
        <fullName evidence="4">YccF domain-containing protein</fullName>
    </recommendedName>
</protein>
<sequence>MSDSPTENRADAGVDVTVEQRDATPSIVVRAAYFLLIGWWASGIWLSVAWFLNLTIIGMPLGIKMINRVPKIVSLKDQKITMTITRTEAGDVTVTESTSEQYSLVVRGVYFLLVGWWFSGVWMSIAWLASISIVGLPVAVWMYDRLPFVVSLYKY</sequence>
<name>A0A1H5TNM5_9EURY</name>